<evidence type="ECO:0000313" key="4">
    <source>
        <dbReference type="Proteomes" id="UP000589626"/>
    </source>
</evidence>
<proteinExistence type="predicted"/>
<dbReference type="PROSITE" id="PS50943">
    <property type="entry name" value="HTH_CROC1"/>
    <property type="match status" value="1"/>
</dbReference>
<protein>
    <submittedName>
        <fullName evidence="3">Transcriptional regulator with XRE-family HTH domain</fullName>
    </submittedName>
</protein>
<comment type="caution">
    <text evidence="3">The sequence shown here is derived from an EMBL/GenBank/DDBJ whole genome shotgun (WGS) entry which is preliminary data.</text>
</comment>
<reference evidence="3 4" key="1">
    <citation type="submission" date="2020-08" db="EMBL/GenBank/DDBJ databases">
        <title>Sequencing the genomes of 1000 actinobacteria strains.</title>
        <authorList>
            <person name="Klenk H.-P."/>
        </authorList>
    </citation>
    <scope>NUCLEOTIDE SEQUENCE [LARGE SCALE GENOMIC DNA]</scope>
    <source>
        <strain evidence="3 4">DSM 105498</strain>
    </source>
</reference>
<dbReference type="InterPro" id="IPR001387">
    <property type="entry name" value="Cro/C1-type_HTH"/>
</dbReference>
<dbReference type="InterPro" id="IPR010982">
    <property type="entry name" value="Lambda_DNA-bd_dom_sf"/>
</dbReference>
<dbReference type="Pfam" id="PF01381">
    <property type="entry name" value="HTH_3"/>
    <property type="match status" value="1"/>
</dbReference>
<name>A0A7W4VUW7_9ACTN</name>
<dbReference type="PANTHER" id="PTHR46797">
    <property type="entry name" value="HTH-TYPE TRANSCRIPTIONAL REGULATOR"/>
    <property type="match status" value="1"/>
</dbReference>
<dbReference type="CDD" id="cd00093">
    <property type="entry name" value="HTH_XRE"/>
    <property type="match status" value="1"/>
</dbReference>
<organism evidence="3 4">
    <name type="scientific">Nocardioides soli</name>
    <dbReference type="NCBI Taxonomy" id="1036020"/>
    <lineage>
        <taxon>Bacteria</taxon>
        <taxon>Bacillati</taxon>
        <taxon>Actinomycetota</taxon>
        <taxon>Actinomycetes</taxon>
        <taxon>Propionibacteriales</taxon>
        <taxon>Nocardioidaceae</taxon>
        <taxon>Nocardioides</taxon>
    </lineage>
</organism>
<evidence type="ECO:0000313" key="3">
    <source>
        <dbReference type="EMBL" id="MBB3041968.1"/>
    </source>
</evidence>
<evidence type="ECO:0000256" key="1">
    <source>
        <dbReference type="ARBA" id="ARBA00023125"/>
    </source>
</evidence>
<dbReference type="SUPFAM" id="SSF47413">
    <property type="entry name" value="lambda repressor-like DNA-binding domains"/>
    <property type="match status" value="1"/>
</dbReference>
<dbReference type="EMBL" id="JACHWR010000001">
    <property type="protein sequence ID" value="MBB3041968.1"/>
    <property type="molecule type" value="Genomic_DNA"/>
</dbReference>
<feature type="domain" description="HTH cro/C1-type" evidence="2">
    <location>
        <begin position="19"/>
        <end position="73"/>
    </location>
</feature>
<evidence type="ECO:0000259" key="2">
    <source>
        <dbReference type="PROSITE" id="PS50943"/>
    </source>
</evidence>
<dbReference type="InterPro" id="IPR050807">
    <property type="entry name" value="TransReg_Diox_bact_type"/>
</dbReference>
<keyword evidence="4" id="KW-1185">Reference proteome</keyword>
<gene>
    <name evidence="3" type="ORF">FHU40_001769</name>
</gene>
<dbReference type="Proteomes" id="UP000589626">
    <property type="component" value="Unassembled WGS sequence"/>
</dbReference>
<keyword evidence="1" id="KW-0238">DNA-binding</keyword>
<sequence length="78" mass="8683">MTEEPERTARRRRELGQNLRAERHAAGLTQERLALDAGLDRSFYVDVENGHHSLAVDRLFAIAEALGISADRLLAGID</sequence>
<dbReference type="GO" id="GO:0003700">
    <property type="term" value="F:DNA-binding transcription factor activity"/>
    <property type="evidence" value="ECO:0007669"/>
    <property type="project" value="TreeGrafter"/>
</dbReference>
<dbReference type="PANTHER" id="PTHR46797:SF1">
    <property type="entry name" value="METHYLPHOSPHONATE SYNTHASE"/>
    <property type="match status" value="1"/>
</dbReference>
<dbReference type="GO" id="GO:0005829">
    <property type="term" value="C:cytosol"/>
    <property type="evidence" value="ECO:0007669"/>
    <property type="project" value="TreeGrafter"/>
</dbReference>
<accession>A0A7W4VUW7</accession>
<dbReference type="RefSeq" id="WP_221199532.1">
    <property type="nucleotide sequence ID" value="NZ_JACHWR010000001.1"/>
</dbReference>
<dbReference type="Gene3D" id="1.10.260.40">
    <property type="entry name" value="lambda repressor-like DNA-binding domains"/>
    <property type="match status" value="1"/>
</dbReference>
<dbReference type="GO" id="GO:0003677">
    <property type="term" value="F:DNA binding"/>
    <property type="evidence" value="ECO:0007669"/>
    <property type="project" value="UniProtKB-KW"/>
</dbReference>
<dbReference type="AlphaFoldDB" id="A0A7W4VUW7"/>
<dbReference type="SMART" id="SM00530">
    <property type="entry name" value="HTH_XRE"/>
    <property type="match status" value="1"/>
</dbReference>